<dbReference type="PATRIC" id="fig|1702221.3.peg.4"/>
<evidence type="ECO:0000256" key="13">
    <source>
        <dbReference type="RuleBase" id="RU000578"/>
    </source>
</evidence>
<keyword evidence="11 12" id="KW-0742">SOS response</keyword>
<dbReference type="PROSITE" id="PS00618">
    <property type="entry name" value="RECF_2"/>
    <property type="match status" value="1"/>
</dbReference>
<keyword evidence="9 12" id="KW-0238">DNA-binding</keyword>
<dbReference type="SUPFAM" id="SSF52540">
    <property type="entry name" value="P-loop containing nucleoside triphosphate hydrolases"/>
    <property type="match status" value="1"/>
</dbReference>
<dbReference type="RefSeq" id="WP_067553879.1">
    <property type="nucleotide sequence ID" value="NZ_CAMTBT010000010.1"/>
</dbReference>
<keyword evidence="5 12" id="KW-0235">DNA replication</keyword>
<evidence type="ECO:0000259" key="14">
    <source>
        <dbReference type="Pfam" id="PF02463"/>
    </source>
</evidence>
<dbReference type="Gene3D" id="1.20.1050.90">
    <property type="entry name" value="RecF/RecN/SMC, N-terminal domain"/>
    <property type="match status" value="1"/>
</dbReference>
<dbReference type="GO" id="GO:0009432">
    <property type="term" value="P:SOS response"/>
    <property type="evidence" value="ECO:0007669"/>
    <property type="project" value="UniProtKB-UniRule"/>
</dbReference>
<accession>A0A140DR61</accession>
<dbReference type="GO" id="GO:0000731">
    <property type="term" value="P:DNA synthesis involved in DNA repair"/>
    <property type="evidence" value="ECO:0007669"/>
    <property type="project" value="TreeGrafter"/>
</dbReference>
<protein>
    <recommendedName>
        <fullName evidence="3 12">DNA replication and repair protein RecF</fullName>
    </recommendedName>
</protein>
<dbReference type="InterPro" id="IPR001238">
    <property type="entry name" value="DNA-binding_RecF"/>
</dbReference>
<dbReference type="EMBL" id="CP011391">
    <property type="protein sequence ID" value="AMK53138.1"/>
    <property type="molecule type" value="Genomic_DNA"/>
</dbReference>
<evidence type="ECO:0000313" key="16">
    <source>
        <dbReference type="Proteomes" id="UP000069771"/>
    </source>
</evidence>
<keyword evidence="16" id="KW-1185">Reference proteome</keyword>
<dbReference type="GO" id="GO:0005737">
    <property type="term" value="C:cytoplasm"/>
    <property type="evidence" value="ECO:0007669"/>
    <property type="project" value="UniProtKB-SubCell"/>
</dbReference>
<evidence type="ECO:0000256" key="1">
    <source>
        <dbReference type="ARBA" id="ARBA00004496"/>
    </source>
</evidence>
<dbReference type="InterPro" id="IPR003395">
    <property type="entry name" value="RecF/RecN/SMC_N"/>
</dbReference>
<dbReference type="GO" id="GO:0006302">
    <property type="term" value="P:double-strand break repair"/>
    <property type="evidence" value="ECO:0007669"/>
    <property type="project" value="TreeGrafter"/>
</dbReference>
<dbReference type="Gene3D" id="3.40.50.300">
    <property type="entry name" value="P-loop containing nucleotide triphosphate hydrolases"/>
    <property type="match status" value="1"/>
</dbReference>
<comment type="subcellular location">
    <subcellularLocation>
        <location evidence="1 12 13">Cytoplasm</location>
    </subcellularLocation>
</comment>
<dbReference type="InterPro" id="IPR042174">
    <property type="entry name" value="RecF_2"/>
</dbReference>
<dbReference type="HAMAP" id="MF_00365">
    <property type="entry name" value="RecF"/>
    <property type="match status" value="1"/>
</dbReference>
<keyword evidence="4 12" id="KW-0963">Cytoplasm</keyword>
<reference evidence="15 16" key="1">
    <citation type="journal article" date="2016" name="Gut Pathog.">
        <title>Whole genome sequencing of "Faecalibaculum rodentium" ALO17, isolated from C57BL/6J laboratory mouse feces.</title>
        <authorList>
            <person name="Lim S."/>
            <person name="Chang D.H."/>
            <person name="Ahn S."/>
            <person name="Kim B.C."/>
        </authorList>
    </citation>
    <scope>NUCLEOTIDE SEQUENCE [LARGE SCALE GENOMIC DNA]</scope>
    <source>
        <strain evidence="15 16">Alo17</strain>
    </source>
</reference>
<dbReference type="Pfam" id="PF02463">
    <property type="entry name" value="SMC_N"/>
    <property type="match status" value="1"/>
</dbReference>
<evidence type="ECO:0000256" key="6">
    <source>
        <dbReference type="ARBA" id="ARBA00022741"/>
    </source>
</evidence>
<organism evidence="15 16">
    <name type="scientific">Faecalibaculum rodentium</name>
    <dbReference type="NCBI Taxonomy" id="1702221"/>
    <lineage>
        <taxon>Bacteria</taxon>
        <taxon>Bacillati</taxon>
        <taxon>Bacillota</taxon>
        <taxon>Erysipelotrichia</taxon>
        <taxon>Erysipelotrichales</taxon>
        <taxon>Erysipelotrichaceae</taxon>
        <taxon>Faecalibaculum</taxon>
    </lineage>
</organism>
<dbReference type="AlphaFoldDB" id="A0A140DR61"/>
<dbReference type="Proteomes" id="UP000069771">
    <property type="component" value="Chromosome"/>
</dbReference>
<dbReference type="PANTHER" id="PTHR32182">
    <property type="entry name" value="DNA REPLICATION AND REPAIR PROTEIN RECF"/>
    <property type="match status" value="1"/>
</dbReference>
<keyword evidence="6 12" id="KW-0547">Nucleotide-binding</keyword>
<evidence type="ECO:0000256" key="8">
    <source>
        <dbReference type="ARBA" id="ARBA00022840"/>
    </source>
</evidence>
<dbReference type="NCBIfam" id="TIGR00611">
    <property type="entry name" value="recf"/>
    <property type="match status" value="1"/>
</dbReference>
<keyword evidence="10 12" id="KW-0234">DNA repair</keyword>
<dbReference type="InterPro" id="IPR027417">
    <property type="entry name" value="P-loop_NTPase"/>
</dbReference>
<evidence type="ECO:0000313" key="15">
    <source>
        <dbReference type="EMBL" id="AMK53138.1"/>
    </source>
</evidence>
<dbReference type="PANTHER" id="PTHR32182:SF0">
    <property type="entry name" value="DNA REPLICATION AND REPAIR PROTEIN RECF"/>
    <property type="match status" value="1"/>
</dbReference>
<dbReference type="KEGG" id="fro:AALO17_00040"/>
<evidence type="ECO:0000256" key="5">
    <source>
        <dbReference type="ARBA" id="ARBA00022705"/>
    </source>
</evidence>
<dbReference type="GO" id="GO:0003697">
    <property type="term" value="F:single-stranded DNA binding"/>
    <property type="evidence" value="ECO:0007669"/>
    <property type="project" value="UniProtKB-UniRule"/>
</dbReference>
<evidence type="ECO:0000256" key="3">
    <source>
        <dbReference type="ARBA" id="ARBA00020170"/>
    </source>
</evidence>
<keyword evidence="8 12" id="KW-0067">ATP-binding</keyword>
<dbReference type="InterPro" id="IPR018078">
    <property type="entry name" value="DNA-binding_RecF_CS"/>
</dbReference>
<dbReference type="STRING" id="1702221.AALO17_00040"/>
<proteinExistence type="inferred from homology"/>
<dbReference type="PROSITE" id="PS00617">
    <property type="entry name" value="RECF_1"/>
    <property type="match status" value="1"/>
</dbReference>
<dbReference type="GeneID" id="78476932"/>
<dbReference type="GO" id="GO:0006260">
    <property type="term" value="P:DNA replication"/>
    <property type="evidence" value="ECO:0007669"/>
    <property type="project" value="UniProtKB-UniRule"/>
</dbReference>
<sequence>MNLLELHLHQFRSYHESVFRFEPGAIHILEGANAQGKTNIIEAIAYISNLRSFRTRNLRDLTEHGQPSFSIDAVCEHGGIREPLRIHHEAGKKKLFRFGNPVASFSRFVGTLNAVLFSPDDMMFFSGAPVLRRRFMDTELVKLSQSYTSALRTTQKLLKNRNALLKKKQPEPFLLETVTEQLVDTQGTVIRQRQGFVNRLNERLREFYPVFSGGTEHLKIQYRTFVDTERNLETQMKDLYRKTRERDLRFSVTGDGIHKDDLVFLLNGYPMSAVGSQGQKRSALLALKLSLCSIIQEKTGQYPVFLLDDVFSELDPVRRQKLIDLIPQNMQVFITAAEPVQADFGNRMVCVHHIKKEINGKDKQNESQ</sequence>
<gene>
    <name evidence="12" type="primary">recF</name>
    <name evidence="15" type="ORF">AALO17_00040</name>
</gene>
<evidence type="ECO:0000256" key="10">
    <source>
        <dbReference type="ARBA" id="ARBA00023204"/>
    </source>
</evidence>
<evidence type="ECO:0000256" key="7">
    <source>
        <dbReference type="ARBA" id="ARBA00022763"/>
    </source>
</evidence>
<comment type="similarity">
    <text evidence="2 12 13">Belongs to the RecF family.</text>
</comment>
<evidence type="ECO:0000256" key="11">
    <source>
        <dbReference type="ARBA" id="ARBA00023236"/>
    </source>
</evidence>
<feature type="binding site" evidence="12">
    <location>
        <begin position="31"/>
        <end position="38"/>
    </location>
    <ligand>
        <name>ATP</name>
        <dbReference type="ChEBI" id="CHEBI:30616"/>
    </ligand>
</feature>
<feature type="domain" description="RecF/RecN/SMC N-terminal" evidence="14">
    <location>
        <begin position="4"/>
        <end position="357"/>
    </location>
</feature>
<evidence type="ECO:0000256" key="2">
    <source>
        <dbReference type="ARBA" id="ARBA00008016"/>
    </source>
</evidence>
<evidence type="ECO:0000256" key="12">
    <source>
        <dbReference type="HAMAP-Rule" id="MF_00365"/>
    </source>
</evidence>
<name>A0A140DR61_9FIRM</name>
<dbReference type="GO" id="GO:0005524">
    <property type="term" value="F:ATP binding"/>
    <property type="evidence" value="ECO:0007669"/>
    <property type="project" value="UniProtKB-UniRule"/>
</dbReference>
<keyword evidence="7 12" id="KW-0227">DNA damage</keyword>
<comment type="function">
    <text evidence="12 13">The RecF protein is involved in DNA metabolism; it is required for DNA replication and normal SOS inducibility. RecF binds preferentially to single-stranded, linear DNA. It also seems to bind ATP.</text>
</comment>
<dbReference type="OrthoDB" id="9803889at2"/>
<evidence type="ECO:0000256" key="9">
    <source>
        <dbReference type="ARBA" id="ARBA00023125"/>
    </source>
</evidence>
<evidence type="ECO:0000256" key="4">
    <source>
        <dbReference type="ARBA" id="ARBA00022490"/>
    </source>
</evidence>